<protein>
    <submittedName>
        <fullName evidence="1">Uncharacterized protein</fullName>
    </submittedName>
</protein>
<proteinExistence type="predicted"/>
<name>A0ABS4UVM4_9ACTN</name>
<dbReference type="RefSeq" id="WP_209698324.1">
    <property type="nucleotide sequence ID" value="NZ_BAAAVU010000034.1"/>
</dbReference>
<dbReference type="Proteomes" id="UP000755585">
    <property type="component" value="Unassembled WGS sequence"/>
</dbReference>
<sequence length="86" mass="9590">MARLRARLLFPGTWTQEYAGLYKVLHESTLNRRMQLIFKEALSVRATAAVQACMDAGPAPADRVDRFLRKLVMSQDIGDGSASGHR</sequence>
<accession>A0ABS4UVM4</accession>
<reference evidence="1 2" key="1">
    <citation type="submission" date="2021-03" db="EMBL/GenBank/DDBJ databases">
        <title>Sequencing the genomes of 1000 actinobacteria strains.</title>
        <authorList>
            <person name="Klenk H.-P."/>
        </authorList>
    </citation>
    <scope>NUCLEOTIDE SEQUENCE [LARGE SCALE GENOMIC DNA]</scope>
    <source>
        <strain evidence="1 2">DSM 18824</strain>
    </source>
</reference>
<dbReference type="EMBL" id="JAGINT010000002">
    <property type="protein sequence ID" value="MBP2355693.1"/>
    <property type="molecule type" value="Genomic_DNA"/>
</dbReference>
<gene>
    <name evidence="1" type="ORF">JOF29_006803</name>
</gene>
<comment type="caution">
    <text evidence="1">The sequence shown here is derived from an EMBL/GenBank/DDBJ whole genome shotgun (WGS) entry which is preliminary data.</text>
</comment>
<organism evidence="1 2">
    <name type="scientific">Kribbella aluminosa</name>
    <dbReference type="NCBI Taxonomy" id="416017"/>
    <lineage>
        <taxon>Bacteria</taxon>
        <taxon>Bacillati</taxon>
        <taxon>Actinomycetota</taxon>
        <taxon>Actinomycetes</taxon>
        <taxon>Propionibacteriales</taxon>
        <taxon>Kribbellaceae</taxon>
        <taxon>Kribbella</taxon>
    </lineage>
</organism>
<evidence type="ECO:0000313" key="1">
    <source>
        <dbReference type="EMBL" id="MBP2355693.1"/>
    </source>
</evidence>
<keyword evidence="2" id="KW-1185">Reference proteome</keyword>
<evidence type="ECO:0000313" key="2">
    <source>
        <dbReference type="Proteomes" id="UP000755585"/>
    </source>
</evidence>